<reference evidence="1 2" key="1">
    <citation type="journal article" date="2021" name="BMC Genomics">
        <title>Datura genome reveals duplications of psychoactive alkaloid biosynthetic genes and high mutation rate following tissue culture.</title>
        <authorList>
            <person name="Rajewski A."/>
            <person name="Carter-House D."/>
            <person name="Stajich J."/>
            <person name="Litt A."/>
        </authorList>
    </citation>
    <scope>NUCLEOTIDE SEQUENCE [LARGE SCALE GENOMIC DNA]</scope>
    <source>
        <strain evidence="1">AR-01</strain>
    </source>
</reference>
<sequence>MKFLLWNFHGANRVKCNLKTIGWYNLFVVAFTETRRYNHEALRNELSFTGVFQVQSIEFSSGIVLIWKTKEVETEPLVFTAQERHVSFKQNQWKPLPQTPQPPKPEILLLIIIQELIMEVVVSKRRGKISRNGVVVAGSVWENRMRFDEVKGGINVYSEKEVENDEEFSGGEKTNQVKVEKKLEMGSKPILVLVFVTSVMSGKRKLGNLIVI</sequence>
<dbReference type="Proteomes" id="UP000823775">
    <property type="component" value="Unassembled WGS sequence"/>
</dbReference>
<organism evidence="1 2">
    <name type="scientific">Datura stramonium</name>
    <name type="common">Jimsonweed</name>
    <name type="synonym">Common thornapple</name>
    <dbReference type="NCBI Taxonomy" id="4076"/>
    <lineage>
        <taxon>Eukaryota</taxon>
        <taxon>Viridiplantae</taxon>
        <taxon>Streptophyta</taxon>
        <taxon>Embryophyta</taxon>
        <taxon>Tracheophyta</taxon>
        <taxon>Spermatophyta</taxon>
        <taxon>Magnoliopsida</taxon>
        <taxon>eudicotyledons</taxon>
        <taxon>Gunneridae</taxon>
        <taxon>Pentapetalae</taxon>
        <taxon>asterids</taxon>
        <taxon>lamiids</taxon>
        <taxon>Solanales</taxon>
        <taxon>Solanaceae</taxon>
        <taxon>Solanoideae</taxon>
        <taxon>Datureae</taxon>
        <taxon>Datura</taxon>
    </lineage>
</organism>
<dbReference type="PANTHER" id="PTHR35218:SF7">
    <property type="entry name" value="ENDONUCLEASE_EXONUCLEASE_PHOSPHATASE"/>
    <property type="match status" value="1"/>
</dbReference>
<evidence type="ECO:0000313" key="2">
    <source>
        <dbReference type="Proteomes" id="UP000823775"/>
    </source>
</evidence>
<gene>
    <name evidence="1" type="ORF">HAX54_011731</name>
</gene>
<dbReference type="EMBL" id="JACEIK010000167">
    <property type="protein sequence ID" value="MCD7451422.1"/>
    <property type="molecule type" value="Genomic_DNA"/>
</dbReference>
<protein>
    <submittedName>
        <fullName evidence="1">Uncharacterized protein</fullName>
    </submittedName>
</protein>
<comment type="caution">
    <text evidence="1">The sequence shown here is derived from an EMBL/GenBank/DDBJ whole genome shotgun (WGS) entry which is preliminary data.</text>
</comment>
<evidence type="ECO:0000313" key="1">
    <source>
        <dbReference type="EMBL" id="MCD7451422.1"/>
    </source>
</evidence>
<name>A0ABS8RX57_DATST</name>
<proteinExistence type="predicted"/>
<keyword evidence="2" id="KW-1185">Reference proteome</keyword>
<accession>A0ABS8RX57</accession>
<dbReference type="PANTHER" id="PTHR35218">
    <property type="entry name" value="RNASE H DOMAIN-CONTAINING PROTEIN"/>
    <property type="match status" value="1"/>
</dbReference>